<evidence type="ECO:0000256" key="7">
    <source>
        <dbReference type="ARBA" id="ARBA00023136"/>
    </source>
</evidence>
<dbReference type="PANTHER" id="PTHR30069">
    <property type="entry name" value="TONB-DEPENDENT OUTER MEMBRANE RECEPTOR"/>
    <property type="match status" value="1"/>
</dbReference>
<reference evidence="15" key="1">
    <citation type="submission" date="2010-07" db="EMBL/GenBank/DDBJ databases">
        <authorList>
            <person name="Muzny D."/>
            <person name="Qin X."/>
            <person name="Buhay C."/>
            <person name="Dugan-Rocha S."/>
            <person name="Ding Y."/>
            <person name="Chen G."/>
            <person name="Hawes A."/>
            <person name="Holder M."/>
            <person name="Jhangiani S."/>
            <person name="Johnson A."/>
            <person name="Khan Z."/>
            <person name="Li Z."/>
            <person name="Liu W."/>
            <person name="Liu X."/>
            <person name="Perez L."/>
            <person name="Shen H."/>
            <person name="Wang Q."/>
            <person name="Watt J."/>
            <person name="Xi L."/>
            <person name="Xin Y."/>
            <person name="Zhou J."/>
            <person name="Deng J."/>
            <person name="Jiang H."/>
            <person name="Liu Y."/>
            <person name="Qu J."/>
            <person name="Song X.-Z."/>
            <person name="Zhang L."/>
            <person name="Villasana D."/>
            <person name="Johnson A."/>
            <person name="Liu J."/>
            <person name="Liyanage D."/>
            <person name="Lorensuhewa L."/>
            <person name="Robinson T."/>
            <person name="Song A."/>
            <person name="Song B.-B."/>
            <person name="Dinh H."/>
            <person name="Thornton R."/>
            <person name="Coyle M."/>
            <person name="Francisco L."/>
            <person name="Jackson L."/>
            <person name="Javaid M."/>
            <person name="Korchina V."/>
            <person name="Kovar C."/>
            <person name="Mata R."/>
            <person name="Mathew T."/>
            <person name="Ngo R."/>
            <person name="Nguyen L."/>
            <person name="Nguyen N."/>
            <person name="Okwuonu G."/>
            <person name="Ongeri F."/>
            <person name="Pham C."/>
            <person name="Simmons D."/>
            <person name="Wilczek-Boney K."/>
            <person name="Hale W."/>
            <person name="Jakkamsetti A."/>
            <person name="Pham P."/>
            <person name="Ruth R."/>
            <person name="San Lucas F."/>
            <person name="Warren J."/>
            <person name="Zhang J."/>
            <person name="Zhao Z."/>
            <person name="Zhou C."/>
            <person name="Zhu D."/>
            <person name="Lee S."/>
            <person name="Bess C."/>
            <person name="Blankenburg K."/>
            <person name="Forbes L."/>
            <person name="Fu Q."/>
            <person name="Gubbala S."/>
            <person name="Hirani K."/>
            <person name="Jayaseelan J.C."/>
            <person name="Lara F."/>
            <person name="Munidasa M."/>
            <person name="Palculict T."/>
            <person name="Patil S."/>
            <person name="Pu L.-L."/>
            <person name="Saada N."/>
            <person name="Tang L."/>
            <person name="Weissenberger G."/>
            <person name="Zhu Y."/>
            <person name="Hemphill L."/>
            <person name="Shang Y."/>
            <person name="Youmans B."/>
            <person name="Ayvaz T."/>
            <person name="Ross M."/>
            <person name="Santibanez J."/>
            <person name="Aqrawi P."/>
            <person name="Gross S."/>
            <person name="Joshi V."/>
            <person name="Fowler G."/>
            <person name="Nazareth L."/>
            <person name="Reid J."/>
            <person name="Worley K."/>
            <person name="Petrosino J."/>
            <person name="Highlander S."/>
            <person name="Gibbs R."/>
        </authorList>
    </citation>
    <scope>NUCLEOTIDE SEQUENCE [LARGE SCALE GENOMIC DNA]</scope>
    <source>
        <strain evidence="15">ATCC 33861</strain>
    </source>
</reference>
<dbReference type="InterPro" id="IPR036942">
    <property type="entry name" value="Beta-barrel_TonB_sf"/>
</dbReference>
<keyword evidence="8" id="KW-0675">Receptor</keyword>
<feature type="chain" id="PRO_5003107381" evidence="12">
    <location>
        <begin position="22"/>
        <end position="1015"/>
    </location>
</feature>
<accession>D7VLF2</accession>
<dbReference type="SUPFAM" id="SSF49464">
    <property type="entry name" value="Carboxypeptidase regulatory domain-like"/>
    <property type="match status" value="1"/>
</dbReference>
<dbReference type="eggNOG" id="COG4771">
    <property type="taxonomic scope" value="Bacteria"/>
</dbReference>
<dbReference type="OrthoDB" id="9768177at2"/>
<dbReference type="Gene3D" id="2.170.130.10">
    <property type="entry name" value="TonB-dependent receptor, plug domain"/>
    <property type="match status" value="1"/>
</dbReference>
<dbReference type="Pfam" id="PF07715">
    <property type="entry name" value="Plug"/>
    <property type="match status" value="1"/>
</dbReference>
<dbReference type="GO" id="GO:0044718">
    <property type="term" value="P:siderophore transmembrane transport"/>
    <property type="evidence" value="ECO:0007669"/>
    <property type="project" value="TreeGrafter"/>
</dbReference>
<dbReference type="HOGENOM" id="CLU_004317_2_1_10"/>
<dbReference type="InterPro" id="IPR039426">
    <property type="entry name" value="TonB-dep_rcpt-like"/>
</dbReference>
<keyword evidence="3 10" id="KW-1134">Transmembrane beta strand</keyword>
<evidence type="ECO:0000256" key="3">
    <source>
        <dbReference type="ARBA" id="ARBA00022452"/>
    </source>
</evidence>
<evidence type="ECO:0000256" key="4">
    <source>
        <dbReference type="ARBA" id="ARBA00022692"/>
    </source>
</evidence>
<dbReference type="InterPro" id="IPR000531">
    <property type="entry name" value="Beta-barrel_TonB"/>
</dbReference>
<evidence type="ECO:0000313" key="16">
    <source>
        <dbReference type="Proteomes" id="UP000006258"/>
    </source>
</evidence>
<evidence type="ECO:0000256" key="9">
    <source>
        <dbReference type="ARBA" id="ARBA00023237"/>
    </source>
</evidence>
<organism evidence="15 16">
    <name type="scientific">Sphingobacterium spiritivorum ATCC 33861</name>
    <dbReference type="NCBI Taxonomy" id="525373"/>
    <lineage>
        <taxon>Bacteria</taxon>
        <taxon>Pseudomonadati</taxon>
        <taxon>Bacteroidota</taxon>
        <taxon>Sphingobacteriia</taxon>
        <taxon>Sphingobacteriales</taxon>
        <taxon>Sphingobacteriaceae</taxon>
        <taxon>Sphingobacterium</taxon>
    </lineage>
</organism>
<dbReference type="Pfam" id="PF13715">
    <property type="entry name" value="CarbopepD_reg_2"/>
    <property type="match status" value="1"/>
</dbReference>
<evidence type="ECO:0000256" key="2">
    <source>
        <dbReference type="ARBA" id="ARBA00022448"/>
    </source>
</evidence>
<dbReference type="Gene3D" id="2.40.170.20">
    <property type="entry name" value="TonB-dependent receptor, beta-barrel domain"/>
    <property type="match status" value="1"/>
</dbReference>
<dbReference type="STRING" id="525373.HMPREF0766_11822"/>
<keyword evidence="2 10" id="KW-0813">Transport</keyword>
<dbReference type="EMBL" id="ACHA02000006">
    <property type="protein sequence ID" value="EFK58425.1"/>
    <property type="molecule type" value="Genomic_DNA"/>
</dbReference>
<dbReference type="InterPro" id="IPR023997">
    <property type="entry name" value="TonB-dep_OMP_SusC/RagA_CS"/>
</dbReference>
<dbReference type="NCBIfam" id="TIGR04056">
    <property type="entry name" value="OMP_RagA_SusC"/>
    <property type="match status" value="1"/>
</dbReference>
<keyword evidence="16" id="KW-1185">Reference proteome</keyword>
<keyword evidence="6 11" id="KW-0798">TonB box</keyword>
<dbReference type="RefSeq" id="WP_003000069.1">
    <property type="nucleotide sequence ID" value="NZ_GL379773.1"/>
</dbReference>
<evidence type="ECO:0000256" key="12">
    <source>
        <dbReference type="SAM" id="SignalP"/>
    </source>
</evidence>
<comment type="caution">
    <text evidence="15">The sequence shown here is derived from an EMBL/GenBank/DDBJ whole genome shotgun (WGS) entry which is preliminary data.</text>
</comment>
<gene>
    <name evidence="15" type="ORF">HMPREF0766_11822</name>
</gene>
<evidence type="ECO:0000259" key="13">
    <source>
        <dbReference type="Pfam" id="PF00593"/>
    </source>
</evidence>
<dbReference type="InterPro" id="IPR008969">
    <property type="entry name" value="CarboxyPept-like_regulatory"/>
</dbReference>
<dbReference type="InterPro" id="IPR037066">
    <property type="entry name" value="Plug_dom_sf"/>
</dbReference>
<dbReference type="SUPFAM" id="SSF56935">
    <property type="entry name" value="Porins"/>
    <property type="match status" value="1"/>
</dbReference>
<dbReference type="PANTHER" id="PTHR30069:SF29">
    <property type="entry name" value="HEMOGLOBIN AND HEMOGLOBIN-HAPTOGLOBIN-BINDING PROTEIN 1-RELATED"/>
    <property type="match status" value="1"/>
</dbReference>
<dbReference type="Gene3D" id="2.60.40.1120">
    <property type="entry name" value="Carboxypeptidase-like, regulatory domain"/>
    <property type="match status" value="1"/>
</dbReference>
<dbReference type="GeneID" id="95428624"/>
<feature type="domain" description="TonB-dependent receptor plug" evidence="14">
    <location>
        <begin position="118"/>
        <end position="241"/>
    </location>
</feature>
<feature type="domain" description="TonB-dependent receptor-like beta-barrel" evidence="13">
    <location>
        <begin position="408"/>
        <end position="904"/>
    </location>
</feature>
<dbReference type="Proteomes" id="UP000006258">
    <property type="component" value="Unassembled WGS sequence"/>
</dbReference>
<sequence>MKRKLLLLFFWLMLISVNLMAQQKTISGKVTNSADGAPLSSVTVLVKGKSVTTKTDPDGSFTIQASPGDVLIFRSVGSKEVQQAVGASNTVSVSMSGSEEALEEVVVTAMGVKQEVKSLGFALQSVSPKQITESNQTNVVNALQGKVAGVQVTNSGGSPGASANIMIRGGTSLSGNNQPLFVVDGIPVDNTTPVSQGGLAAGITPASNRAIDINPEDIQSVTVLKGPAAAALYGIRAASGAVVITTKRGVSGQGGITYSNTFSFDKANKFPELQSLYKQGEKGVFSAGSYLSWGPKFNEGENVYDNIPAFFKTAFTQNHDLSVSGGTDRSTFYASASLFDQGGIAKNTEFNRKSFRVNADHKIKDNLKIGANVNYVKTDRTYFSQGSQSGIMGALFWPRNVDMTDYLNPDNTQKVLSENSESAFDNPYWTINRKPVFNDINRVIGIGEVVYDPLSWLNITYRIGTDYYGENFQSVTSPSSQTGLTGYLAEAATTNQVTTSTFLANAKKSFNDFNINFTLGHNVEATYRKTVTSTARNFIDPDFIGINNTLASDRTVSKGISRRRIVGVFGDLNLDWKNIVYLNFRGRNDWSSTLPKAENSFFYPSISTSVLVTDLIKELNGDQPTGFLSFAKLRGAWAQVGKDAPSHVLQTTLGTYINDFTINPRGFITNITDYFGNPNLKPEFTNSYEVGADLRFWNNRIGLDLTWYKTLTDDQILGTRTPPSSGSFLAYLNGGSIENKGYEAILNFQAVRKQDFNWSIDVNFSANKATVKDLPGKLDRVEISDSWIANSIAQGAAFLNGTLFGINGQTWKTNADGQLLLTEAGLPQVVSTMSQIGDRNPDWIGGITNTFKYKNWGMSFMWDIRKGGDVFNATSYMLVRQGLSPLTADRGTTVLQGIVEKTGAANTKSINLDQDFYQTYYAARGSNFVEDGSWVRLRYASLTYSLPSNVVKSLRLSNLQFTLTGRNLLLFTDYSGVDPEVSGSGAGVGGSGSFGFDNLGVPATRGFDFGLKLTF</sequence>
<dbReference type="PROSITE" id="PS52016">
    <property type="entry name" value="TONB_DEPENDENT_REC_3"/>
    <property type="match status" value="1"/>
</dbReference>
<evidence type="ECO:0000256" key="10">
    <source>
        <dbReference type="PROSITE-ProRule" id="PRU01360"/>
    </source>
</evidence>
<dbReference type="AlphaFoldDB" id="D7VLF2"/>
<evidence type="ECO:0000313" key="15">
    <source>
        <dbReference type="EMBL" id="EFK58425.1"/>
    </source>
</evidence>
<name>D7VLF2_SPHSI</name>
<keyword evidence="5 12" id="KW-0732">Signal</keyword>
<protein>
    <submittedName>
        <fullName evidence="15">TonB-linked outer membrane protein, SusC/RagA family</fullName>
    </submittedName>
</protein>
<keyword evidence="7 10" id="KW-0472">Membrane</keyword>
<dbReference type="NCBIfam" id="TIGR04057">
    <property type="entry name" value="SusC_RagA_signa"/>
    <property type="match status" value="1"/>
</dbReference>
<keyword evidence="9 10" id="KW-0998">Cell outer membrane</keyword>
<keyword evidence="4 10" id="KW-0812">Transmembrane</keyword>
<proteinExistence type="inferred from homology"/>
<feature type="signal peptide" evidence="12">
    <location>
        <begin position="1"/>
        <end position="21"/>
    </location>
</feature>
<comment type="subcellular location">
    <subcellularLocation>
        <location evidence="1 10">Cell outer membrane</location>
        <topology evidence="1 10">Multi-pass membrane protein</topology>
    </subcellularLocation>
</comment>
<evidence type="ECO:0000256" key="8">
    <source>
        <dbReference type="ARBA" id="ARBA00023170"/>
    </source>
</evidence>
<evidence type="ECO:0000256" key="1">
    <source>
        <dbReference type="ARBA" id="ARBA00004571"/>
    </source>
</evidence>
<comment type="similarity">
    <text evidence="10 11">Belongs to the TonB-dependent receptor family.</text>
</comment>
<dbReference type="InterPro" id="IPR012910">
    <property type="entry name" value="Plug_dom"/>
</dbReference>
<dbReference type="Pfam" id="PF00593">
    <property type="entry name" value="TonB_dep_Rec_b-barrel"/>
    <property type="match status" value="1"/>
</dbReference>
<evidence type="ECO:0000259" key="14">
    <source>
        <dbReference type="Pfam" id="PF07715"/>
    </source>
</evidence>
<dbReference type="InterPro" id="IPR023996">
    <property type="entry name" value="TonB-dep_OMP_SusC/RagA"/>
</dbReference>
<dbReference type="GO" id="GO:0015344">
    <property type="term" value="F:siderophore uptake transmembrane transporter activity"/>
    <property type="evidence" value="ECO:0007669"/>
    <property type="project" value="TreeGrafter"/>
</dbReference>
<evidence type="ECO:0000256" key="11">
    <source>
        <dbReference type="RuleBase" id="RU003357"/>
    </source>
</evidence>
<dbReference type="GO" id="GO:0009279">
    <property type="term" value="C:cell outer membrane"/>
    <property type="evidence" value="ECO:0007669"/>
    <property type="project" value="UniProtKB-SubCell"/>
</dbReference>
<evidence type="ECO:0000256" key="5">
    <source>
        <dbReference type="ARBA" id="ARBA00022729"/>
    </source>
</evidence>
<evidence type="ECO:0000256" key="6">
    <source>
        <dbReference type="ARBA" id="ARBA00023077"/>
    </source>
</evidence>